<evidence type="ECO:0000313" key="3">
    <source>
        <dbReference type="Proteomes" id="UP000504636"/>
    </source>
</evidence>
<name>A0A6A6YQW0_9PEZI</name>
<evidence type="ECO:0000259" key="1">
    <source>
        <dbReference type="Pfam" id="PF24476"/>
    </source>
</evidence>
<gene>
    <name evidence="2 4" type="ORF">BDZ99DRAFT_475769</name>
</gene>
<feature type="domain" description="DUF7580" evidence="1">
    <location>
        <begin position="16"/>
        <end position="219"/>
    </location>
</feature>
<reference evidence="4" key="3">
    <citation type="submission" date="2025-04" db="UniProtKB">
        <authorList>
            <consortium name="RefSeq"/>
        </authorList>
    </citation>
    <scope>IDENTIFICATION</scope>
    <source>
        <strain evidence="4">CBS 304.34</strain>
    </source>
</reference>
<dbReference type="GeneID" id="54462909"/>
<reference evidence="4" key="2">
    <citation type="submission" date="2020-04" db="EMBL/GenBank/DDBJ databases">
        <authorList>
            <consortium name="NCBI Genome Project"/>
        </authorList>
    </citation>
    <scope>NUCLEOTIDE SEQUENCE</scope>
    <source>
        <strain evidence="4">CBS 304.34</strain>
    </source>
</reference>
<organism evidence="2">
    <name type="scientific">Mytilinidion resinicola</name>
    <dbReference type="NCBI Taxonomy" id="574789"/>
    <lineage>
        <taxon>Eukaryota</taxon>
        <taxon>Fungi</taxon>
        <taxon>Dikarya</taxon>
        <taxon>Ascomycota</taxon>
        <taxon>Pezizomycotina</taxon>
        <taxon>Dothideomycetes</taxon>
        <taxon>Pleosporomycetidae</taxon>
        <taxon>Mytilinidiales</taxon>
        <taxon>Mytilinidiaceae</taxon>
        <taxon>Mytilinidion</taxon>
    </lineage>
</organism>
<dbReference type="PANTHER" id="PTHR35186">
    <property type="entry name" value="ANK_REP_REGION DOMAIN-CONTAINING PROTEIN"/>
    <property type="match status" value="1"/>
</dbReference>
<dbReference type="Pfam" id="PF24476">
    <property type="entry name" value="DUF7580"/>
    <property type="match status" value="1"/>
</dbReference>
<dbReference type="Gene3D" id="1.10.510.10">
    <property type="entry name" value="Transferase(Phosphotransferase) domain 1"/>
    <property type="match status" value="1"/>
</dbReference>
<dbReference type="Proteomes" id="UP000504636">
    <property type="component" value="Unplaced"/>
</dbReference>
<keyword evidence="3" id="KW-1185">Reference proteome</keyword>
<evidence type="ECO:0000313" key="2">
    <source>
        <dbReference type="EMBL" id="KAF2810899.1"/>
    </source>
</evidence>
<dbReference type="PANTHER" id="PTHR35186:SF4">
    <property type="entry name" value="PRION-INHIBITION AND PROPAGATION HELO DOMAIN-CONTAINING PROTEIN"/>
    <property type="match status" value="1"/>
</dbReference>
<protein>
    <recommendedName>
        <fullName evidence="1">DUF7580 domain-containing protein</fullName>
    </recommendedName>
</protein>
<sequence length="224" mass="25539">MFCLGILSDAAIQHHIHSITLPIPSRVTGKPVSLEEVLHDRSRSGLQIKEKCRIALTLATAVLQLHGTPWLSETWSMKDIYFVENSKNAMLSDQPYVSKNFTPTPGFTTPRHKRPRLVKNSIIFALGVALLEVSYGKPISSFKTAEDWDHDGKRTVWTEFSVADRLADALRDCELANYFNAVYRCVHYNFESSSYSLTDDGFRERFYQGVVVPLQQDYDYATRQ</sequence>
<dbReference type="EMBL" id="MU003699">
    <property type="protein sequence ID" value="KAF2810899.1"/>
    <property type="molecule type" value="Genomic_DNA"/>
</dbReference>
<dbReference type="OrthoDB" id="3565018at2759"/>
<accession>A0A6A6YQW0</accession>
<dbReference type="InterPro" id="IPR056002">
    <property type="entry name" value="DUF7580"/>
</dbReference>
<evidence type="ECO:0000313" key="4">
    <source>
        <dbReference type="RefSeq" id="XP_033577863.1"/>
    </source>
</evidence>
<reference evidence="2 4" key="1">
    <citation type="journal article" date="2020" name="Stud. Mycol.">
        <title>101 Dothideomycetes genomes: a test case for predicting lifestyles and emergence of pathogens.</title>
        <authorList>
            <person name="Haridas S."/>
            <person name="Albert R."/>
            <person name="Binder M."/>
            <person name="Bloem J."/>
            <person name="Labutti K."/>
            <person name="Salamov A."/>
            <person name="Andreopoulos B."/>
            <person name="Baker S."/>
            <person name="Barry K."/>
            <person name="Bills G."/>
            <person name="Bluhm B."/>
            <person name="Cannon C."/>
            <person name="Castanera R."/>
            <person name="Culley D."/>
            <person name="Daum C."/>
            <person name="Ezra D."/>
            <person name="Gonzalez J."/>
            <person name="Henrissat B."/>
            <person name="Kuo A."/>
            <person name="Liang C."/>
            <person name="Lipzen A."/>
            <person name="Lutzoni F."/>
            <person name="Magnuson J."/>
            <person name="Mondo S."/>
            <person name="Nolan M."/>
            <person name="Ohm R."/>
            <person name="Pangilinan J."/>
            <person name="Park H.-J."/>
            <person name="Ramirez L."/>
            <person name="Alfaro M."/>
            <person name="Sun H."/>
            <person name="Tritt A."/>
            <person name="Yoshinaga Y."/>
            <person name="Zwiers L.-H."/>
            <person name="Turgeon B."/>
            <person name="Goodwin S."/>
            <person name="Spatafora J."/>
            <person name="Crous P."/>
            <person name="Grigoriev I."/>
        </authorList>
    </citation>
    <scope>NUCLEOTIDE SEQUENCE</scope>
    <source>
        <strain evidence="2 4">CBS 304.34</strain>
    </source>
</reference>
<dbReference type="RefSeq" id="XP_033577863.1">
    <property type="nucleotide sequence ID" value="XM_033722016.1"/>
</dbReference>
<dbReference type="AlphaFoldDB" id="A0A6A6YQW0"/>
<proteinExistence type="predicted"/>